<dbReference type="CDD" id="cd06314">
    <property type="entry name" value="PBP1_tmGBP"/>
    <property type="match status" value="1"/>
</dbReference>
<dbReference type="InterPro" id="IPR025997">
    <property type="entry name" value="SBP_2_dom"/>
</dbReference>
<keyword evidence="6" id="KW-1185">Reference proteome</keyword>
<feature type="domain" description="Periplasmic binding protein" evidence="4">
    <location>
        <begin position="39"/>
        <end position="293"/>
    </location>
</feature>
<sequence>MFLSFLFSATAFVYFFMKTLTEDVAKSEIRSDKPSYRLVIIPEEMNNDYWRLVEEGARKAAEELNISLQYTGPVTANVDDHIKTIQKAVASNVDGIITQGLIEDDFTPLIDQVIQKGIPVITVDTDAPDSRRMSYIGTDNYNAGYLAGQELAKDTNGQGKIAIITGHFNTANQVLRVRGFKDAIEKEKDLEIVAIEESKISLIQAAEMTFKIMNEHSDITAFFGTSALDGVGIASVLNSLDKNKNIYIMAFDTLPETLQLMEEGRINATVIQHPYDMGYNSVKVMVDLIHGEKIEELNFTDTGILRKHELIKNLNEVQVID</sequence>
<keyword evidence="3" id="KW-0732">Signal</keyword>
<dbReference type="SUPFAM" id="SSF53822">
    <property type="entry name" value="Periplasmic binding protein-like I"/>
    <property type="match status" value="1"/>
</dbReference>
<dbReference type="EMBL" id="PDOE01000017">
    <property type="protein sequence ID" value="RKL65436.1"/>
    <property type="molecule type" value="Genomic_DNA"/>
</dbReference>
<comment type="caution">
    <text evidence="5">The sequence shown here is derived from an EMBL/GenBank/DDBJ whole genome shotgun (WGS) entry which is preliminary data.</text>
</comment>
<comment type="similarity">
    <text evidence="2">Belongs to the bacterial solute-binding protein 2 family.</text>
</comment>
<protein>
    <submittedName>
        <fullName evidence="5">LacI family transcriptional regulator</fullName>
    </submittedName>
</protein>
<proteinExistence type="inferred from homology"/>
<dbReference type="PANTHER" id="PTHR46847:SF1">
    <property type="entry name" value="D-ALLOSE-BINDING PERIPLASMIC PROTEIN-RELATED"/>
    <property type="match status" value="1"/>
</dbReference>
<accession>A0A3A9KKM4</accession>
<dbReference type="InterPro" id="IPR028082">
    <property type="entry name" value="Peripla_BP_I"/>
</dbReference>
<evidence type="ECO:0000313" key="5">
    <source>
        <dbReference type="EMBL" id="RKL65436.1"/>
    </source>
</evidence>
<evidence type="ECO:0000256" key="3">
    <source>
        <dbReference type="ARBA" id="ARBA00022729"/>
    </source>
</evidence>
<gene>
    <name evidence="5" type="ORF">CR203_20910</name>
</gene>
<dbReference type="GO" id="GO:0030313">
    <property type="term" value="C:cell envelope"/>
    <property type="evidence" value="ECO:0007669"/>
    <property type="project" value="UniProtKB-SubCell"/>
</dbReference>
<evidence type="ECO:0000313" key="6">
    <source>
        <dbReference type="Proteomes" id="UP000281498"/>
    </source>
</evidence>
<dbReference type="Pfam" id="PF13407">
    <property type="entry name" value="Peripla_BP_4"/>
    <property type="match status" value="1"/>
</dbReference>
<comment type="subcellular location">
    <subcellularLocation>
        <location evidence="1">Cell envelope</location>
    </subcellularLocation>
</comment>
<dbReference type="GO" id="GO:0030246">
    <property type="term" value="F:carbohydrate binding"/>
    <property type="evidence" value="ECO:0007669"/>
    <property type="project" value="UniProtKB-ARBA"/>
</dbReference>
<dbReference type="AlphaFoldDB" id="A0A3A9KKM4"/>
<dbReference type="OrthoDB" id="6196975at2"/>
<name>A0A3A9KKM4_9BACI</name>
<dbReference type="Proteomes" id="UP000281498">
    <property type="component" value="Unassembled WGS sequence"/>
</dbReference>
<dbReference type="Gene3D" id="3.40.50.2300">
    <property type="match status" value="2"/>
</dbReference>
<dbReference type="PANTHER" id="PTHR46847">
    <property type="entry name" value="D-ALLOSE-BINDING PERIPLASMIC PROTEIN-RELATED"/>
    <property type="match status" value="1"/>
</dbReference>
<evidence type="ECO:0000256" key="1">
    <source>
        <dbReference type="ARBA" id="ARBA00004196"/>
    </source>
</evidence>
<evidence type="ECO:0000259" key="4">
    <source>
        <dbReference type="Pfam" id="PF13407"/>
    </source>
</evidence>
<reference evidence="5 6" key="1">
    <citation type="submission" date="2017-10" db="EMBL/GenBank/DDBJ databases">
        <title>Bacillus sp. nov., a halophilic bacterium isolated from a Keqin Lake.</title>
        <authorList>
            <person name="Wang H."/>
        </authorList>
    </citation>
    <scope>NUCLEOTIDE SEQUENCE [LARGE SCALE GENOMIC DNA]</scope>
    <source>
        <strain evidence="5 6">KCTC 13187</strain>
    </source>
</reference>
<organism evidence="5 6">
    <name type="scientific">Salipaludibacillus neizhouensis</name>
    <dbReference type="NCBI Taxonomy" id="885475"/>
    <lineage>
        <taxon>Bacteria</taxon>
        <taxon>Bacillati</taxon>
        <taxon>Bacillota</taxon>
        <taxon>Bacilli</taxon>
        <taxon>Bacillales</taxon>
        <taxon>Bacillaceae</taxon>
    </lineage>
</organism>
<evidence type="ECO:0000256" key="2">
    <source>
        <dbReference type="ARBA" id="ARBA00007639"/>
    </source>
</evidence>